<dbReference type="PANTHER" id="PTHR43311">
    <property type="entry name" value="GLUTAMATE--TRNA LIGASE"/>
    <property type="match status" value="1"/>
</dbReference>
<dbReference type="GO" id="GO:0005524">
    <property type="term" value="F:ATP binding"/>
    <property type="evidence" value="ECO:0007669"/>
    <property type="project" value="UniProtKB-KW"/>
</dbReference>
<keyword evidence="1" id="KW-0436">Ligase</keyword>
<dbReference type="Gene3D" id="3.40.50.620">
    <property type="entry name" value="HUPs"/>
    <property type="match status" value="1"/>
</dbReference>
<keyword evidence="4" id="KW-0030">Aminoacyl-tRNA synthetase</keyword>
<evidence type="ECO:0000256" key="3">
    <source>
        <dbReference type="ARBA" id="ARBA00022840"/>
    </source>
</evidence>
<gene>
    <name evidence="6" type="ORF">LCGC14_2951040</name>
</gene>
<dbReference type="InterPro" id="IPR020058">
    <property type="entry name" value="Glu/Gln-tRNA-synth_Ib_cat-dom"/>
</dbReference>
<evidence type="ECO:0000259" key="5">
    <source>
        <dbReference type="Pfam" id="PF00749"/>
    </source>
</evidence>
<keyword evidence="3" id="KW-0067">ATP-binding</keyword>
<dbReference type="PROSITE" id="PS00178">
    <property type="entry name" value="AA_TRNA_LIGASE_I"/>
    <property type="match status" value="1"/>
</dbReference>
<sequence length="102" mass="11584">MKYNTRIAPSPTGDMHLGTCRTAYFNWLAARASGGSFLLRIDDSDKKRSKKKYVKTILATMKWLGLDYDEIVYQSDRFDRYRDLANALVEIGDATILDNGAI</sequence>
<dbReference type="EMBL" id="LAZR01059459">
    <property type="protein sequence ID" value="KKK67742.1"/>
    <property type="molecule type" value="Genomic_DNA"/>
</dbReference>
<dbReference type="GO" id="GO:0006424">
    <property type="term" value="P:glutamyl-tRNA aminoacylation"/>
    <property type="evidence" value="ECO:0007669"/>
    <property type="project" value="TreeGrafter"/>
</dbReference>
<dbReference type="PRINTS" id="PR00987">
    <property type="entry name" value="TRNASYNTHGLU"/>
</dbReference>
<dbReference type="InterPro" id="IPR001412">
    <property type="entry name" value="aa-tRNA-synth_I_CS"/>
</dbReference>
<dbReference type="PANTHER" id="PTHR43311:SF2">
    <property type="entry name" value="GLUTAMATE--TRNA LIGASE, MITOCHONDRIAL-RELATED"/>
    <property type="match status" value="1"/>
</dbReference>
<dbReference type="GO" id="GO:0004818">
    <property type="term" value="F:glutamate-tRNA ligase activity"/>
    <property type="evidence" value="ECO:0007669"/>
    <property type="project" value="TreeGrafter"/>
</dbReference>
<accession>A0A0F8XEZ6</accession>
<dbReference type="Pfam" id="PF00749">
    <property type="entry name" value="tRNA-synt_1c"/>
    <property type="match status" value="1"/>
</dbReference>
<protein>
    <recommendedName>
        <fullName evidence="5">Glutamyl/glutaminyl-tRNA synthetase class Ib catalytic domain-containing protein</fullName>
    </recommendedName>
</protein>
<keyword evidence="2" id="KW-0547">Nucleotide-binding</keyword>
<dbReference type="SUPFAM" id="SSF52374">
    <property type="entry name" value="Nucleotidylyl transferase"/>
    <property type="match status" value="1"/>
</dbReference>
<feature type="non-terminal residue" evidence="6">
    <location>
        <position position="102"/>
    </location>
</feature>
<dbReference type="InterPro" id="IPR000924">
    <property type="entry name" value="Glu/Gln-tRNA-synth"/>
</dbReference>
<dbReference type="AlphaFoldDB" id="A0A0F8XEZ6"/>
<evidence type="ECO:0000256" key="1">
    <source>
        <dbReference type="ARBA" id="ARBA00022598"/>
    </source>
</evidence>
<evidence type="ECO:0000256" key="4">
    <source>
        <dbReference type="ARBA" id="ARBA00023146"/>
    </source>
</evidence>
<evidence type="ECO:0000313" key="6">
    <source>
        <dbReference type="EMBL" id="KKK67742.1"/>
    </source>
</evidence>
<dbReference type="GO" id="GO:0005829">
    <property type="term" value="C:cytosol"/>
    <property type="evidence" value="ECO:0007669"/>
    <property type="project" value="TreeGrafter"/>
</dbReference>
<comment type="caution">
    <text evidence="6">The sequence shown here is derived from an EMBL/GenBank/DDBJ whole genome shotgun (WGS) entry which is preliminary data.</text>
</comment>
<name>A0A0F8XEZ6_9ZZZZ</name>
<organism evidence="6">
    <name type="scientific">marine sediment metagenome</name>
    <dbReference type="NCBI Taxonomy" id="412755"/>
    <lineage>
        <taxon>unclassified sequences</taxon>
        <taxon>metagenomes</taxon>
        <taxon>ecological metagenomes</taxon>
    </lineage>
</organism>
<reference evidence="6" key="1">
    <citation type="journal article" date="2015" name="Nature">
        <title>Complex archaea that bridge the gap between prokaryotes and eukaryotes.</title>
        <authorList>
            <person name="Spang A."/>
            <person name="Saw J.H."/>
            <person name="Jorgensen S.L."/>
            <person name="Zaremba-Niedzwiedzka K."/>
            <person name="Martijn J."/>
            <person name="Lind A.E."/>
            <person name="van Eijk R."/>
            <person name="Schleper C."/>
            <person name="Guy L."/>
            <person name="Ettema T.J."/>
        </authorList>
    </citation>
    <scope>NUCLEOTIDE SEQUENCE</scope>
</reference>
<evidence type="ECO:0000256" key="2">
    <source>
        <dbReference type="ARBA" id="ARBA00022741"/>
    </source>
</evidence>
<proteinExistence type="predicted"/>
<dbReference type="InterPro" id="IPR014729">
    <property type="entry name" value="Rossmann-like_a/b/a_fold"/>
</dbReference>
<dbReference type="InterPro" id="IPR049940">
    <property type="entry name" value="GluQ/Sye"/>
</dbReference>
<feature type="domain" description="Glutamyl/glutaminyl-tRNA synthetase class Ib catalytic" evidence="5">
    <location>
        <begin position="4"/>
        <end position="94"/>
    </location>
</feature>